<dbReference type="GO" id="GO:0005634">
    <property type="term" value="C:nucleus"/>
    <property type="evidence" value="ECO:0007669"/>
    <property type="project" value="UniProtKB-SubCell"/>
</dbReference>
<organism evidence="7">
    <name type="scientific">Photinus pyralis</name>
    <name type="common">Common eastern firefly</name>
    <name type="synonym">Lampyris pyralis</name>
    <dbReference type="NCBI Taxonomy" id="7054"/>
    <lineage>
        <taxon>Eukaryota</taxon>
        <taxon>Metazoa</taxon>
        <taxon>Ecdysozoa</taxon>
        <taxon>Arthropoda</taxon>
        <taxon>Hexapoda</taxon>
        <taxon>Insecta</taxon>
        <taxon>Pterygota</taxon>
        <taxon>Neoptera</taxon>
        <taxon>Endopterygota</taxon>
        <taxon>Coleoptera</taxon>
        <taxon>Polyphaga</taxon>
        <taxon>Elateriformia</taxon>
        <taxon>Elateroidea</taxon>
        <taxon>Lampyridae</taxon>
        <taxon>Lampyrinae</taxon>
        <taxon>Photinus</taxon>
    </lineage>
</organism>
<dbReference type="PANTHER" id="PTHR13340">
    <property type="entry name" value="GATA ZINC FINGER DOMAIN-CONTAINING"/>
    <property type="match status" value="1"/>
</dbReference>
<name>A0A1Y1KS83_PHOPY</name>
<reference evidence="7" key="1">
    <citation type="journal article" date="2016" name="Sci. Rep.">
        <title>Molecular characterization of firefly nuptial gifts: a multi-omics approach sheds light on postcopulatory sexual selection.</title>
        <authorList>
            <person name="Al-Wathiqui N."/>
            <person name="Fallon T.R."/>
            <person name="South A."/>
            <person name="Weng J.K."/>
            <person name="Lewis S.M."/>
        </authorList>
    </citation>
    <scope>NUCLEOTIDE SEQUENCE</scope>
</reference>
<keyword evidence="4" id="KW-0862">Zinc</keyword>
<evidence type="ECO:0000256" key="4">
    <source>
        <dbReference type="ARBA" id="ARBA00022833"/>
    </source>
</evidence>
<feature type="compositionally biased region" description="Basic residues" evidence="6">
    <location>
        <begin position="56"/>
        <end position="68"/>
    </location>
</feature>
<dbReference type="PANTHER" id="PTHR13340:SF2">
    <property type="entry name" value="GATA ZINC FINGER DOMAIN-CONTAINING PROTEIN 1"/>
    <property type="match status" value="1"/>
</dbReference>
<dbReference type="GO" id="GO:0008270">
    <property type="term" value="F:zinc ion binding"/>
    <property type="evidence" value="ECO:0007669"/>
    <property type="project" value="UniProtKB-KW"/>
</dbReference>
<evidence type="ECO:0000313" key="7">
    <source>
        <dbReference type="EMBL" id="JAV64174.1"/>
    </source>
</evidence>
<feature type="compositionally biased region" description="Basic residues" evidence="6">
    <location>
        <begin position="84"/>
        <end position="95"/>
    </location>
</feature>
<sequence>MPLKGNPTCLKCETSESPLWTNAENLGAICLDCINETKDSIKNELEEEEEKDNFPKSRRRTRTTRSYKTRLNPLALPKSTTPKGRGRRGHYKKTPVKAPIATSTPVTSDSVFYKVYATVKCAVSVIIRCRDPTCRWVISYR</sequence>
<protein>
    <submittedName>
        <fullName evidence="7">Uncharacterized protein</fullName>
    </submittedName>
</protein>
<comment type="subcellular location">
    <subcellularLocation>
        <location evidence="1">Nucleus</location>
    </subcellularLocation>
</comment>
<dbReference type="GO" id="GO:0006325">
    <property type="term" value="P:chromatin organization"/>
    <property type="evidence" value="ECO:0007669"/>
    <property type="project" value="TreeGrafter"/>
</dbReference>
<keyword evidence="2" id="KW-0479">Metal-binding</keyword>
<accession>A0A1Y1KS83</accession>
<dbReference type="InterPro" id="IPR039050">
    <property type="entry name" value="GATAD1"/>
</dbReference>
<keyword evidence="5" id="KW-0539">Nucleus</keyword>
<keyword evidence="3" id="KW-0863">Zinc-finger</keyword>
<evidence type="ECO:0000256" key="1">
    <source>
        <dbReference type="ARBA" id="ARBA00004123"/>
    </source>
</evidence>
<evidence type="ECO:0000256" key="6">
    <source>
        <dbReference type="SAM" id="MobiDB-lite"/>
    </source>
</evidence>
<dbReference type="AlphaFoldDB" id="A0A1Y1KS83"/>
<proteinExistence type="predicted"/>
<dbReference type="EMBL" id="GEZM01075252">
    <property type="protein sequence ID" value="JAV64174.1"/>
    <property type="molecule type" value="Transcribed_RNA"/>
</dbReference>
<evidence type="ECO:0000256" key="3">
    <source>
        <dbReference type="ARBA" id="ARBA00022771"/>
    </source>
</evidence>
<evidence type="ECO:0000256" key="2">
    <source>
        <dbReference type="ARBA" id="ARBA00022723"/>
    </source>
</evidence>
<evidence type="ECO:0000256" key="5">
    <source>
        <dbReference type="ARBA" id="ARBA00023242"/>
    </source>
</evidence>
<feature type="region of interest" description="Disordered" evidence="6">
    <location>
        <begin position="44"/>
        <end position="97"/>
    </location>
</feature>